<sequence>MGRNASDTTWNRYPSITALRTLDAISKLGNMQAASDAMNVTPSAVSHQLRNLEEMLNIKLVRRAGRRTELTSAGNRYLNQVRKALELIEAASHPMDEEPNGKLRINCPSGFGNYWLVPELREFTELYPNVTVDVTSNLAQLETVVKHADISILYGDGSWPSLTVRHLSTPRTFPVCSPKLIERLGNVQKPEDLEKFPLLHHVNSSDWVVWMASRTREIIEVERGTTFSDMTHVVSAAIAGNGVAISDSLLAKQALEEGKLVRLFDTEVQAQNSYYLVVEKERMERKITRIAMDWLIHHFDEYGTS</sequence>
<evidence type="ECO:0000313" key="7">
    <source>
        <dbReference type="Proteomes" id="UP000219439"/>
    </source>
</evidence>
<gene>
    <name evidence="6" type="ORF">SAMN06265368_4377</name>
</gene>
<evidence type="ECO:0000256" key="1">
    <source>
        <dbReference type="ARBA" id="ARBA00009437"/>
    </source>
</evidence>
<dbReference type="InterPro" id="IPR000847">
    <property type="entry name" value="LysR_HTH_N"/>
</dbReference>
<dbReference type="SUPFAM" id="SSF46785">
    <property type="entry name" value="Winged helix' DNA-binding domain"/>
    <property type="match status" value="1"/>
</dbReference>
<reference evidence="6 7" key="1">
    <citation type="submission" date="2017-09" db="EMBL/GenBank/DDBJ databases">
        <authorList>
            <person name="Ehlers B."/>
            <person name="Leendertz F.H."/>
        </authorList>
    </citation>
    <scope>NUCLEOTIDE SEQUENCE [LARGE SCALE GENOMIC DNA]</scope>
    <source>
        <strain evidence="6 7">DSM 18289</strain>
    </source>
</reference>
<feature type="domain" description="HTH lysR-type" evidence="5">
    <location>
        <begin position="14"/>
        <end position="71"/>
    </location>
</feature>
<dbReference type="InterPro" id="IPR036390">
    <property type="entry name" value="WH_DNA-bd_sf"/>
</dbReference>
<keyword evidence="3" id="KW-0238">DNA-binding</keyword>
<evidence type="ECO:0000259" key="5">
    <source>
        <dbReference type="PROSITE" id="PS50931"/>
    </source>
</evidence>
<evidence type="ECO:0000256" key="3">
    <source>
        <dbReference type="ARBA" id="ARBA00023125"/>
    </source>
</evidence>
<dbReference type="AlphaFoldDB" id="A0A285PHP7"/>
<dbReference type="GO" id="GO:0003677">
    <property type="term" value="F:DNA binding"/>
    <property type="evidence" value="ECO:0007669"/>
    <property type="project" value="UniProtKB-KW"/>
</dbReference>
<dbReference type="Gene3D" id="1.10.10.10">
    <property type="entry name" value="Winged helix-like DNA-binding domain superfamily/Winged helix DNA-binding domain"/>
    <property type="match status" value="1"/>
</dbReference>
<accession>A0A285PHP7</accession>
<dbReference type="CDD" id="cd08432">
    <property type="entry name" value="PBP2_GcdR_TrpI_HvrB_AmpR_like"/>
    <property type="match status" value="1"/>
</dbReference>
<keyword evidence="2" id="KW-0805">Transcription regulation</keyword>
<dbReference type="InterPro" id="IPR005119">
    <property type="entry name" value="LysR_subst-bd"/>
</dbReference>
<comment type="similarity">
    <text evidence="1">Belongs to the LysR transcriptional regulatory family.</text>
</comment>
<name>A0A285PHP7_9HYPH</name>
<dbReference type="SUPFAM" id="SSF53850">
    <property type="entry name" value="Periplasmic binding protein-like II"/>
    <property type="match status" value="1"/>
</dbReference>
<dbReference type="InterPro" id="IPR058163">
    <property type="entry name" value="LysR-type_TF_proteobact-type"/>
</dbReference>
<dbReference type="PROSITE" id="PS50931">
    <property type="entry name" value="HTH_LYSR"/>
    <property type="match status" value="1"/>
</dbReference>
<evidence type="ECO:0000256" key="4">
    <source>
        <dbReference type="ARBA" id="ARBA00023163"/>
    </source>
</evidence>
<dbReference type="RefSeq" id="WP_097155638.1">
    <property type="nucleotide sequence ID" value="NZ_OBEL01000007.1"/>
</dbReference>
<evidence type="ECO:0000313" key="6">
    <source>
        <dbReference type="EMBL" id="SNZ21260.1"/>
    </source>
</evidence>
<dbReference type="Pfam" id="PF00126">
    <property type="entry name" value="HTH_1"/>
    <property type="match status" value="1"/>
</dbReference>
<dbReference type="InterPro" id="IPR036388">
    <property type="entry name" value="WH-like_DNA-bd_sf"/>
</dbReference>
<dbReference type="EMBL" id="OBEL01000007">
    <property type="protein sequence ID" value="SNZ21260.1"/>
    <property type="molecule type" value="Genomic_DNA"/>
</dbReference>
<keyword evidence="7" id="KW-1185">Reference proteome</keyword>
<evidence type="ECO:0000256" key="2">
    <source>
        <dbReference type="ARBA" id="ARBA00023015"/>
    </source>
</evidence>
<proteinExistence type="inferred from homology"/>
<dbReference type="PANTHER" id="PTHR30537">
    <property type="entry name" value="HTH-TYPE TRANSCRIPTIONAL REGULATOR"/>
    <property type="match status" value="1"/>
</dbReference>
<protein>
    <submittedName>
        <fullName evidence="6">LysR family transcriptional regulator, glycine cleavage system transcriptional activator</fullName>
    </submittedName>
</protein>
<dbReference type="Gene3D" id="3.40.190.10">
    <property type="entry name" value="Periplasmic binding protein-like II"/>
    <property type="match status" value="2"/>
</dbReference>
<keyword evidence="4" id="KW-0804">Transcription</keyword>
<organism evidence="6 7">
    <name type="scientific">Cohaesibacter gelatinilyticus</name>
    <dbReference type="NCBI Taxonomy" id="372072"/>
    <lineage>
        <taxon>Bacteria</taxon>
        <taxon>Pseudomonadati</taxon>
        <taxon>Pseudomonadota</taxon>
        <taxon>Alphaproteobacteria</taxon>
        <taxon>Hyphomicrobiales</taxon>
        <taxon>Cohaesibacteraceae</taxon>
    </lineage>
</organism>
<dbReference type="Pfam" id="PF03466">
    <property type="entry name" value="LysR_substrate"/>
    <property type="match status" value="1"/>
</dbReference>
<dbReference type="PANTHER" id="PTHR30537:SF5">
    <property type="entry name" value="HTH-TYPE TRANSCRIPTIONAL ACTIVATOR TTDR-RELATED"/>
    <property type="match status" value="1"/>
</dbReference>
<dbReference type="OrthoDB" id="9807765at2"/>
<dbReference type="GO" id="GO:0003700">
    <property type="term" value="F:DNA-binding transcription factor activity"/>
    <property type="evidence" value="ECO:0007669"/>
    <property type="project" value="InterPro"/>
</dbReference>
<dbReference type="Proteomes" id="UP000219439">
    <property type="component" value="Unassembled WGS sequence"/>
</dbReference>